<feature type="compositionally biased region" description="Low complexity" evidence="3">
    <location>
        <begin position="408"/>
        <end position="419"/>
    </location>
</feature>
<keyword evidence="1 5" id="KW-0456">Lyase</keyword>
<dbReference type="PANTHER" id="PTHR43172:SF2">
    <property type="entry name" value="ADENYLOSUCCINATE LYASE C-TERMINAL DOMAIN-CONTAINING PROTEIN"/>
    <property type="match status" value="1"/>
</dbReference>
<dbReference type="Pfam" id="PF00206">
    <property type="entry name" value="Lyase_1"/>
    <property type="match status" value="1"/>
</dbReference>
<evidence type="ECO:0000313" key="5">
    <source>
        <dbReference type="EMBL" id="MFB0833799.1"/>
    </source>
</evidence>
<accession>A0ABV4UKY4</accession>
<evidence type="ECO:0000256" key="2">
    <source>
        <dbReference type="ARBA" id="ARBA00034772"/>
    </source>
</evidence>
<dbReference type="Proteomes" id="UP001575652">
    <property type="component" value="Unassembled WGS sequence"/>
</dbReference>
<dbReference type="GO" id="GO:0016829">
    <property type="term" value="F:lyase activity"/>
    <property type="evidence" value="ECO:0007669"/>
    <property type="project" value="UniProtKB-KW"/>
</dbReference>
<feature type="region of interest" description="Disordered" evidence="3">
    <location>
        <begin position="408"/>
        <end position="441"/>
    </location>
</feature>
<dbReference type="SUPFAM" id="SSF48557">
    <property type="entry name" value="L-aspartase-like"/>
    <property type="match status" value="1"/>
</dbReference>
<dbReference type="PANTHER" id="PTHR43172">
    <property type="entry name" value="ADENYLOSUCCINATE LYASE"/>
    <property type="match status" value="1"/>
</dbReference>
<comment type="caution">
    <text evidence="5">The sequence shown here is derived from an EMBL/GenBank/DDBJ whole genome shotgun (WGS) entry which is preliminary data.</text>
</comment>
<dbReference type="RefSeq" id="WP_373970960.1">
    <property type="nucleotide sequence ID" value="NZ_JBHDLJ010000002.1"/>
</dbReference>
<dbReference type="Gene3D" id="1.10.275.10">
    <property type="entry name" value="Fumarase/aspartase (N-terminal domain)"/>
    <property type="match status" value="1"/>
</dbReference>
<comment type="similarity">
    <text evidence="2">Belongs to the class-II fumarase/aspartase family.</text>
</comment>
<dbReference type="InterPro" id="IPR020557">
    <property type="entry name" value="Fumarate_lyase_CS"/>
</dbReference>
<protein>
    <submittedName>
        <fullName evidence="5">Lyase family protein</fullName>
    </submittedName>
</protein>
<feature type="domain" description="Fumarate lyase N-terminal" evidence="4">
    <location>
        <begin position="22"/>
        <end position="320"/>
    </location>
</feature>
<evidence type="ECO:0000256" key="3">
    <source>
        <dbReference type="SAM" id="MobiDB-lite"/>
    </source>
</evidence>
<dbReference type="PROSITE" id="PS00163">
    <property type="entry name" value="FUMARATE_LYASES"/>
    <property type="match status" value="1"/>
</dbReference>
<gene>
    <name evidence="5" type="ORF">ACETWP_04295</name>
</gene>
<evidence type="ECO:0000259" key="4">
    <source>
        <dbReference type="Pfam" id="PF00206"/>
    </source>
</evidence>
<feature type="compositionally biased region" description="Gly residues" evidence="3">
    <location>
        <begin position="420"/>
        <end position="441"/>
    </location>
</feature>
<dbReference type="EMBL" id="JBHDLJ010000002">
    <property type="protein sequence ID" value="MFB0833799.1"/>
    <property type="molecule type" value="Genomic_DNA"/>
</dbReference>
<dbReference type="PRINTS" id="PR00149">
    <property type="entry name" value="FUMRATELYASE"/>
</dbReference>
<sequence>MSTADHGLLSPAWAGTPAAAATSDEAVLQAMLDVEAAWVAVLADAGLCDPADADALDAAADAALYDTASVAARGRDGGNPLIPLLGDLRRELRGQGISETAAATVHRGATSQDIVDTALMLVCVRAGELLRADLARAADALAGLATAHADTVCVARSLTQHALPTSFGLRAANWLAGVVAAGRRLDAALDSAPLQWGGAVGTLASLTDRLAADGADGGTGSGPGSGTADAVPSLTAALADRLGLTDPVAPWHTNRLPVTAWGAALADVTAAAGKVAADVLILARPEIGEVAEPGGEGRGGSSAMPQKRNPVLSVLIRSAALAAPQQAAQLFLAAGTAVDERPDGAWHSEWAALRELLRLAAGAAEKLAELATGLEVDTAAMGRNVGISGDLLVSERIVARAAPLLGPGAPSGTATAGGTPPAGGTGPAGSAGDGAAGDGAAGDGAAEVRRLVLQSLNDGVPLRGLLRRAIDPALLSDDQLAALLDPSGYLGQSRAFIDRIAADHSEWAASRKEP</sequence>
<keyword evidence="6" id="KW-1185">Reference proteome</keyword>
<dbReference type="InterPro" id="IPR022761">
    <property type="entry name" value="Fumarate_lyase_N"/>
</dbReference>
<name>A0ABV4UKY4_9MICC</name>
<reference evidence="5 6" key="1">
    <citation type="submission" date="2024-09" db="EMBL/GenBank/DDBJ databases">
        <authorList>
            <person name="Salinas-Garcia M.A."/>
            <person name="Prieme A."/>
        </authorList>
    </citation>
    <scope>NUCLEOTIDE SEQUENCE [LARGE SCALE GENOMIC DNA]</scope>
    <source>
        <strain evidence="5 6">DSM 21081</strain>
    </source>
</reference>
<dbReference type="InterPro" id="IPR024083">
    <property type="entry name" value="Fumarase/histidase_N"/>
</dbReference>
<proteinExistence type="inferred from homology"/>
<dbReference type="Gene3D" id="1.20.200.10">
    <property type="entry name" value="Fumarase/aspartase (Central domain)"/>
    <property type="match status" value="1"/>
</dbReference>
<dbReference type="InterPro" id="IPR000362">
    <property type="entry name" value="Fumarate_lyase_fam"/>
</dbReference>
<evidence type="ECO:0000313" key="6">
    <source>
        <dbReference type="Proteomes" id="UP001575652"/>
    </source>
</evidence>
<dbReference type="InterPro" id="IPR008948">
    <property type="entry name" value="L-Aspartase-like"/>
</dbReference>
<organism evidence="5 6">
    <name type="scientific">Arthrobacter halodurans</name>
    <dbReference type="NCBI Taxonomy" id="516699"/>
    <lineage>
        <taxon>Bacteria</taxon>
        <taxon>Bacillati</taxon>
        <taxon>Actinomycetota</taxon>
        <taxon>Actinomycetes</taxon>
        <taxon>Micrococcales</taxon>
        <taxon>Micrococcaceae</taxon>
        <taxon>Arthrobacter</taxon>
    </lineage>
</organism>
<dbReference type="Gene3D" id="1.10.40.30">
    <property type="entry name" value="Fumarase/aspartase (C-terminal domain)"/>
    <property type="match status" value="1"/>
</dbReference>
<evidence type="ECO:0000256" key="1">
    <source>
        <dbReference type="ARBA" id="ARBA00023239"/>
    </source>
</evidence>